<keyword evidence="2" id="KW-1185">Reference proteome</keyword>
<dbReference type="Proteomes" id="UP000054721">
    <property type="component" value="Unassembled WGS sequence"/>
</dbReference>
<name>A0A0V1KIV1_9BILA</name>
<proteinExistence type="predicted"/>
<dbReference type="AlphaFoldDB" id="A0A0V1KIV1"/>
<evidence type="ECO:0000313" key="1">
    <source>
        <dbReference type="EMBL" id="KRZ47127.1"/>
    </source>
</evidence>
<protein>
    <submittedName>
        <fullName evidence="1">Uncharacterized protein</fullName>
    </submittedName>
</protein>
<sequence length="30" mass="3446">MREQVGAAEEWLRQKCQGSRKLSLLEAKAE</sequence>
<accession>A0A0V1KIV1</accession>
<gene>
    <name evidence="1" type="ORF">T02_14509</name>
</gene>
<organism evidence="1 2">
    <name type="scientific">Trichinella nativa</name>
    <dbReference type="NCBI Taxonomy" id="6335"/>
    <lineage>
        <taxon>Eukaryota</taxon>
        <taxon>Metazoa</taxon>
        <taxon>Ecdysozoa</taxon>
        <taxon>Nematoda</taxon>
        <taxon>Enoplea</taxon>
        <taxon>Dorylaimia</taxon>
        <taxon>Trichinellida</taxon>
        <taxon>Trichinellidae</taxon>
        <taxon>Trichinella</taxon>
    </lineage>
</organism>
<reference evidence="1 2" key="1">
    <citation type="submission" date="2015-05" db="EMBL/GenBank/DDBJ databases">
        <title>Evolution of Trichinella species and genotypes.</title>
        <authorList>
            <person name="Korhonen P.K."/>
            <person name="Edoardo P."/>
            <person name="Giuseppe L.R."/>
            <person name="Gasser R.B."/>
        </authorList>
    </citation>
    <scope>NUCLEOTIDE SEQUENCE [LARGE SCALE GENOMIC DNA]</scope>
    <source>
        <strain evidence="1">ISS10</strain>
    </source>
</reference>
<evidence type="ECO:0000313" key="2">
    <source>
        <dbReference type="Proteomes" id="UP000054721"/>
    </source>
</evidence>
<dbReference type="EMBL" id="JYDW01001333">
    <property type="protein sequence ID" value="KRZ47127.1"/>
    <property type="molecule type" value="Genomic_DNA"/>
</dbReference>
<comment type="caution">
    <text evidence="1">The sequence shown here is derived from an EMBL/GenBank/DDBJ whole genome shotgun (WGS) entry which is preliminary data.</text>
</comment>